<evidence type="ECO:0000313" key="1">
    <source>
        <dbReference type="EMBL" id="KAB2928251.1"/>
    </source>
</evidence>
<proteinExistence type="predicted"/>
<reference evidence="1 2" key="1">
    <citation type="submission" date="2019-10" db="EMBL/GenBank/DDBJ databases">
        <title>Extracellular Electron Transfer in a Candidatus Methanoperedens spp. Enrichment Culture.</title>
        <authorList>
            <person name="Berger S."/>
            <person name="Rangel Shaw D."/>
            <person name="Berben T."/>
            <person name="In 'T Zandt M."/>
            <person name="Frank J."/>
            <person name="Reimann J."/>
            <person name="Jetten M.S.M."/>
            <person name="Welte C.U."/>
        </authorList>
    </citation>
    <scope>NUCLEOTIDE SEQUENCE [LARGE SCALE GENOMIC DNA]</scope>
    <source>
        <strain evidence="1">SB12</strain>
    </source>
</reference>
<dbReference type="Proteomes" id="UP000460298">
    <property type="component" value="Unassembled WGS sequence"/>
</dbReference>
<dbReference type="EMBL" id="WBUI01000054">
    <property type="protein sequence ID" value="KAB2928251.1"/>
    <property type="molecule type" value="Genomic_DNA"/>
</dbReference>
<sequence>MGLLNLMNCSSIVHKLRTGDGDFGKKIEITANRYEQIRIGITTSEDLDRIFEKQAAHRWTFNKRFRVYWEGHEYRINGMRTYGYISYSAPIEQPGLVVYGWRERRYIELYLTDGVVQFYRFRHDIRDEKGEPAIGPLQNYDPDISDLKKMNGIGCARKIYDVVSLRHTLSRGDQQRFDKYCRPLIIEDEK</sequence>
<accession>A0A833LYJ3</accession>
<organism evidence="1 2">
    <name type="scientific">Leptonema illini</name>
    <dbReference type="NCBI Taxonomy" id="183"/>
    <lineage>
        <taxon>Bacteria</taxon>
        <taxon>Pseudomonadati</taxon>
        <taxon>Spirochaetota</taxon>
        <taxon>Spirochaetia</taxon>
        <taxon>Leptospirales</taxon>
        <taxon>Leptospiraceae</taxon>
        <taxon>Leptonema</taxon>
    </lineage>
</organism>
<evidence type="ECO:0000313" key="2">
    <source>
        <dbReference type="Proteomes" id="UP000460298"/>
    </source>
</evidence>
<name>A0A833LYJ3_9LEPT</name>
<dbReference type="AlphaFoldDB" id="A0A833LYJ3"/>
<protein>
    <submittedName>
        <fullName evidence="1">Uncharacterized protein</fullName>
    </submittedName>
</protein>
<comment type="caution">
    <text evidence="1">The sequence shown here is derived from an EMBL/GenBank/DDBJ whole genome shotgun (WGS) entry which is preliminary data.</text>
</comment>
<gene>
    <name evidence="1" type="ORF">F9K24_22105</name>
</gene>